<dbReference type="RefSeq" id="WP_214589382.1">
    <property type="nucleotide sequence ID" value="NZ_JAUHGV010000001.1"/>
</dbReference>
<dbReference type="EMBL" id="JAUHGV010000001">
    <property type="protein sequence ID" value="MDN4011064.1"/>
    <property type="molecule type" value="Genomic_DNA"/>
</dbReference>
<evidence type="ECO:0000313" key="1">
    <source>
        <dbReference type="EMBL" id="MDN4011064.1"/>
    </source>
</evidence>
<evidence type="ECO:0000313" key="2">
    <source>
        <dbReference type="Proteomes" id="UP001225933"/>
    </source>
</evidence>
<comment type="caution">
    <text evidence="1">The sequence shown here is derived from an EMBL/GenBank/DDBJ whole genome shotgun (WGS) entry which is preliminary data.</text>
</comment>
<accession>A0AAJ1R2D5</accession>
<proteinExistence type="predicted"/>
<organism evidence="1 2">
    <name type="scientific">Chryseobacterium gambrini</name>
    <dbReference type="NCBI Taxonomy" id="373672"/>
    <lineage>
        <taxon>Bacteria</taxon>
        <taxon>Pseudomonadati</taxon>
        <taxon>Bacteroidota</taxon>
        <taxon>Flavobacteriia</taxon>
        <taxon>Flavobacteriales</taxon>
        <taxon>Weeksellaceae</taxon>
        <taxon>Chryseobacterium group</taxon>
        <taxon>Chryseobacterium</taxon>
    </lineage>
</organism>
<sequence length="63" mass="7494">MKKYSTKDIHATLADPKAKELFDLMNREYAHIHKIGYRSMPEDMYLDGWYLSKQKGRSMKIRG</sequence>
<name>A0AAJ1R2D5_9FLAO</name>
<dbReference type="AlphaFoldDB" id="A0AAJ1R2D5"/>
<gene>
    <name evidence="1" type="ORF">QX233_01180</name>
</gene>
<dbReference type="Proteomes" id="UP001225933">
    <property type="component" value="Unassembled WGS sequence"/>
</dbReference>
<reference evidence="1" key="1">
    <citation type="submission" date="2023-06" db="EMBL/GenBank/DDBJ databases">
        <title>Two Chryseobacterium gambrini strains from China.</title>
        <authorList>
            <person name="Zeng J."/>
            <person name="Wu Y."/>
        </authorList>
    </citation>
    <scope>NUCLEOTIDE SEQUENCE</scope>
    <source>
        <strain evidence="1">SQ219</strain>
    </source>
</reference>
<protein>
    <submittedName>
        <fullName evidence="1">Uncharacterized protein</fullName>
    </submittedName>
</protein>